<dbReference type="PANTHER" id="PTHR23522">
    <property type="entry name" value="BLL5896 PROTEIN"/>
    <property type="match status" value="1"/>
</dbReference>
<name>A0ABT3X5S7_9BACL</name>
<proteinExistence type="predicted"/>
<evidence type="ECO:0000313" key="10">
    <source>
        <dbReference type="Proteomes" id="UP001208017"/>
    </source>
</evidence>
<reference evidence="9 10" key="1">
    <citation type="submission" date="2022-11" db="EMBL/GenBank/DDBJ databases">
        <title>Study of microbial diversity in lake waters.</title>
        <authorList>
            <person name="Zhang J."/>
        </authorList>
    </citation>
    <scope>NUCLEOTIDE SEQUENCE [LARGE SCALE GENOMIC DNA]</scope>
    <source>
        <strain evidence="9 10">DT12</strain>
    </source>
</reference>
<feature type="transmembrane region" description="Helical" evidence="7">
    <location>
        <begin position="233"/>
        <end position="255"/>
    </location>
</feature>
<keyword evidence="10" id="KW-1185">Reference proteome</keyword>
<feature type="transmembrane region" description="Helical" evidence="7">
    <location>
        <begin position="334"/>
        <end position="358"/>
    </location>
</feature>
<keyword evidence="6 7" id="KW-0472">Membrane</keyword>
<feature type="transmembrane region" description="Helical" evidence="7">
    <location>
        <begin position="105"/>
        <end position="129"/>
    </location>
</feature>
<dbReference type="PROSITE" id="PS50850">
    <property type="entry name" value="MFS"/>
    <property type="match status" value="1"/>
</dbReference>
<protein>
    <submittedName>
        <fullName evidence="9">MFS transporter</fullName>
    </submittedName>
</protein>
<feature type="transmembrane region" description="Helical" evidence="7">
    <location>
        <begin position="21"/>
        <end position="40"/>
    </location>
</feature>
<evidence type="ECO:0000256" key="3">
    <source>
        <dbReference type="ARBA" id="ARBA00022475"/>
    </source>
</evidence>
<evidence type="ECO:0000256" key="7">
    <source>
        <dbReference type="SAM" id="Phobius"/>
    </source>
</evidence>
<dbReference type="InterPro" id="IPR020846">
    <property type="entry name" value="MFS_dom"/>
</dbReference>
<evidence type="ECO:0000313" key="9">
    <source>
        <dbReference type="EMBL" id="MCX7572244.1"/>
    </source>
</evidence>
<dbReference type="InterPro" id="IPR036259">
    <property type="entry name" value="MFS_trans_sf"/>
</dbReference>
<feature type="transmembrane region" description="Helical" evidence="7">
    <location>
        <begin position="208"/>
        <end position="227"/>
    </location>
</feature>
<evidence type="ECO:0000259" key="8">
    <source>
        <dbReference type="PROSITE" id="PS50850"/>
    </source>
</evidence>
<dbReference type="InterPro" id="IPR024989">
    <property type="entry name" value="MFS_assoc_dom"/>
</dbReference>
<dbReference type="PANTHER" id="PTHR23522:SF4">
    <property type="entry name" value="NUCLEOSIDE PERMEASE NUPG-RELATED"/>
    <property type="match status" value="1"/>
</dbReference>
<dbReference type="Proteomes" id="UP001208017">
    <property type="component" value="Unassembled WGS sequence"/>
</dbReference>
<dbReference type="EMBL" id="JAPMLT010000017">
    <property type="protein sequence ID" value="MCX7572244.1"/>
    <property type="molecule type" value="Genomic_DNA"/>
</dbReference>
<evidence type="ECO:0000256" key="5">
    <source>
        <dbReference type="ARBA" id="ARBA00022989"/>
    </source>
</evidence>
<feature type="transmembrane region" description="Helical" evidence="7">
    <location>
        <begin position="267"/>
        <end position="293"/>
    </location>
</feature>
<dbReference type="Gene3D" id="1.20.1250.20">
    <property type="entry name" value="MFS general substrate transporter like domains"/>
    <property type="match status" value="2"/>
</dbReference>
<evidence type="ECO:0000256" key="1">
    <source>
        <dbReference type="ARBA" id="ARBA00004651"/>
    </source>
</evidence>
<feature type="domain" description="Major facilitator superfamily (MFS) profile" evidence="8">
    <location>
        <begin position="1"/>
        <end position="391"/>
    </location>
</feature>
<organism evidence="9 10">
    <name type="scientific">Tumebacillus lacus</name>
    <dbReference type="NCBI Taxonomy" id="2995335"/>
    <lineage>
        <taxon>Bacteria</taxon>
        <taxon>Bacillati</taxon>
        <taxon>Bacillota</taxon>
        <taxon>Bacilli</taxon>
        <taxon>Bacillales</taxon>
        <taxon>Alicyclobacillaceae</taxon>
        <taxon>Tumebacillus</taxon>
    </lineage>
</organism>
<feature type="transmembrane region" description="Helical" evidence="7">
    <location>
        <begin position="299"/>
        <end position="322"/>
    </location>
</feature>
<comment type="subcellular location">
    <subcellularLocation>
        <location evidence="1">Cell membrane</location>
        <topology evidence="1">Multi-pass membrane protein</topology>
    </subcellularLocation>
</comment>
<dbReference type="SUPFAM" id="SSF103473">
    <property type="entry name" value="MFS general substrate transporter"/>
    <property type="match status" value="1"/>
</dbReference>
<feature type="transmembrane region" description="Helical" evidence="7">
    <location>
        <begin position="364"/>
        <end position="386"/>
    </location>
</feature>
<keyword evidence="2" id="KW-0813">Transport</keyword>
<sequence length="396" mass="42701">MEHIDRAVPSAGNRGRALGGFYFFFFMALGAVYPMLPLFLTEQGLSGKEFSLIITLGMLVMVVFQPIWGMICDRFKAERLILVLTLLLAGGISVIYPFAGSFALFLALFLGMAMFESSGIPIVDSMALGHVQSHGGDYGSLRLWGAIGFAVASWIAGLIAEKAGLQVIFWIYGLSFAVCVLLVRGLPKASVSTVKVDLRSGLRTLVRLPKFLLFCFATFIVFGVIQANNSFYGILYTSIGGSVAGVGLSFLIAAGSEAPVMRVAQRFINRFGLVTILVFTALISALRWIWYGVDPSMELIWALLLVQGVSVGLYLPAAAQYVREIAPEEVQVTAMGIYSAVGNGLGSMAGTLAGGIVLDLYGIYTTYLFFGIVSMVGVGLMALLRLMPDRLAERRV</sequence>
<dbReference type="Pfam" id="PF12832">
    <property type="entry name" value="MFS_1_like"/>
    <property type="match status" value="1"/>
</dbReference>
<keyword evidence="3" id="KW-1003">Cell membrane</keyword>
<comment type="caution">
    <text evidence="9">The sequence shown here is derived from an EMBL/GenBank/DDBJ whole genome shotgun (WGS) entry which is preliminary data.</text>
</comment>
<keyword evidence="5 7" id="KW-1133">Transmembrane helix</keyword>
<evidence type="ECO:0000256" key="2">
    <source>
        <dbReference type="ARBA" id="ARBA00022448"/>
    </source>
</evidence>
<feature type="transmembrane region" description="Helical" evidence="7">
    <location>
        <begin position="80"/>
        <end position="99"/>
    </location>
</feature>
<keyword evidence="4 7" id="KW-0812">Transmembrane</keyword>
<dbReference type="RefSeq" id="WP_267153494.1">
    <property type="nucleotide sequence ID" value="NZ_JAPMLT010000017.1"/>
</dbReference>
<feature type="transmembrane region" description="Helical" evidence="7">
    <location>
        <begin position="141"/>
        <end position="161"/>
    </location>
</feature>
<feature type="transmembrane region" description="Helical" evidence="7">
    <location>
        <begin position="52"/>
        <end position="71"/>
    </location>
</feature>
<gene>
    <name evidence="9" type="ORF">OS242_20250</name>
</gene>
<feature type="transmembrane region" description="Helical" evidence="7">
    <location>
        <begin position="167"/>
        <end position="187"/>
    </location>
</feature>
<accession>A0ABT3X5S7</accession>
<evidence type="ECO:0000256" key="6">
    <source>
        <dbReference type="ARBA" id="ARBA00023136"/>
    </source>
</evidence>
<evidence type="ECO:0000256" key="4">
    <source>
        <dbReference type="ARBA" id="ARBA00022692"/>
    </source>
</evidence>